<dbReference type="EMBL" id="SNRW01001917">
    <property type="protein sequence ID" value="KAA6394534.1"/>
    <property type="molecule type" value="Genomic_DNA"/>
</dbReference>
<organism evidence="2 3">
    <name type="scientific">Streblomastix strix</name>
    <dbReference type="NCBI Taxonomy" id="222440"/>
    <lineage>
        <taxon>Eukaryota</taxon>
        <taxon>Metamonada</taxon>
        <taxon>Preaxostyla</taxon>
        <taxon>Oxymonadida</taxon>
        <taxon>Streblomastigidae</taxon>
        <taxon>Streblomastix</taxon>
    </lineage>
</organism>
<feature type="chain" id="PRO_5023835241" evidence="1">
    <location>
        <begin position="18"/>
        <end position="114"/>
    </location>
</feature>
<gene>
    <name evidence="2" type="ORF">EZS28_009937</name>
</gene>
<comment type="caution">
    <text evidence="2">The sequence shown here is derived from an EMBL/GenBank/DDBJ whole genome shotgun (WGS) entry which is preliminary data.</text>
</comment>
<evidence type="ECO:0000313" key="3">
    <source>
        <dbReference type="Proteomes" id="UP000324800"/>
    </source>
</evidence>
<reference evidence="2 3" key="1">
    <citation type="submission" date="2019-03" db="EMBL/GenBank/DDBJ databases">
        <title>Single cell metagenomics reveals metabolic interactions within the superorganism composed of flagellate Streblomastix strix and complex community of Bacteroidetes bacteria on its surface.</title>
        <authorList>
            <person name="Treitli S.C."/>
            <person name="Kolisko M."/>
            <person name="Husnik F."/>
            <person name="Keeling P."/>
            <person name="Hampl V."/>
        </authorList>
    </citation>
    <scope>NUCLEOTIDE SEQUENCE [LARGE SCALE GENOMIC DNA]</scope>
    <source>
        <strain evidence="2">ST1C</strain>
    </source>
</reference>
<protein>
    <submittedName>
        <fullName evidence="2">Uncharacterized protein</fullName>
    </submittedName>
</protein>
<evidence type="ECO:0000313" key="2">
    <source>
        <dbReference type="EMBL" id="KAA6394534.1"/>
    </source>
</evidence>
<dbReference type="Proteomes" id="UP000324800">
    <property type="component" value="Unassembled WGS sequence"/>
</dbReference>
<sequence>MCLVNIFFADAVVLSIATFRSRSGNTCKISPIASYALKTIRNLSPQADGQTNGTFSSLQACLYQTFETRIRLSNVGLGRTLRLGVQLLLESLYDDCVCLTTAAHFANISYFPVN</sequence>
<accession>A0A5J4WHJ4</accession>
<feature type="signal peptide" evidence="1">
    <location>
        <begin position="1"/>
        <end position="17"/>
    </location>
</feature>
<proteinExistence type="predicted"/>
<name>A0A5J4WHJ4_9EUKA</name>
<evidence type="ECO:0000256" key="1">
    <source>
        <dbReference type="SAM" id="SignalP"/>
    </source>
</evidence>
<keyword evidence="1" id="KW-0732">Signal</keyword>
<dbReference type="AlphaFoldDB" id="A0A5J4WHJ4"/>